<dbReference type="GO" id="GO:0005886">
    <property type="term" value="C:plasma membrane"/>
    <property type="evidence" value="ECO:0007669"/>
    <property type="project" value="UniProtKB-SubCell"/>
</dbReference>
<dbReference type="EC" id="3.4.23.43" evidence="9"/>
<keyword evidence="4" id="KW-0997">Cell inner membrane</keyword>
<dbReference type="GO" id="GO:0004190">
    <property type="term" value="F:aspartic-type endopeptidase activity"/>
    <property type="evidence" value="ECO:0007669"/>
    <property type="project" value="UniProtKB-EC"/>
</dbReference>
<feature type="domain" description="Prepilin type IV endopeptidase peptidase" evidence="11">
    <location>
        <begin position="114"/>
        <end position="221"/>
    </location>
</feature>
<evidence type="ECO:0000256" key="8">
    <source>
        <dbReference type="RuleBase" id="RU003793"/>
    </source>
</evidence>
<keyword evidence="6 10" id="KW-1133">Transmembrane helix</keyword>
<reference evidence="13 14" key="1">
    <citation type="submission" date="2019-11" db="EMBL/GenBank/DDBJ databases">
        <title>The Phosphoenolpyruvate Phosphotransferase System Regulates Serratia proteamaculans 336X Biofilm Formation and Wheat Roots colonization.</title>
        <authorList>
            <person name="Liu F."/>
        </authorList>
    </citation>
    <scope>NUCLEOTIDE SEQUENCE [LARGE SCALE GENOMIC DNA]</scope>
    <source>
        <strain evidence="13 14">336X</strain>
    </source>
</reference>
<evidence type="ECO:0000256" key="3">
    <source>
        <dbReference type="ARBA" id="ARBA00022475"/>
    </source>
</evidence>
<dbReference type="EC" id="2.1.1.-" evidence="9"/>
<comment type="subcellular location">
    <subcellularLocation>
        <location evidence="1">Cell inner membrane</location>
        <topology evidence="1">Multi-pass membrane protein</topology>
    </subcellularLocation>
    <subcellularLocation>
        <location evidence="9">Cell membrane</location>
        <topology evidence="9">Multi-pass membrane protein</topology>
    </subcellularLocation>
</comment>
<dbReference type="Pfam" id="PF01478">
    <property type="entry name" value="Peptidase_A24"/>
    <property type="match status" value="1"/>
</dbReference>
<evidence type="ECO:0000313" key="14">
    <source>
        <dbReference type="Proteomes" id="UP000381260"/>
    </source>
</evidence>
<dbReference type="InterPro" id="IPR000045">
    <property type="entry name" value="Prepilin_IV_endopep_pep"/>
</dbReference>
<feature type="transmembrane region" description="Helical" evidence="10">
    <location>
        <begin position="6"/>
        <end position="28"/>
    </location>
</feature>
<protein>
    <recommendedName>
        <fullName evidence="9">Prepilin leader peptidase/N-methyltransferase</fullName>
        <ecNumber evidence="9">2.1.1.-</ecNumber>
        <ecNumber evidence="9">3.4.23.43</ecNumber>
    </recommendedName>
</protein>
<dbReference type="PANTHER" id="PTHR30487:SF0">
    <property type="entry name" value="PREPILIN LEADER PEPTIDASE_N-METHYLTRANSFERASE-RELATED"/>
    <property type="match status" value="1"/>
</dbReference>
<evidence type="ECO:0000256" key="1">
    <source>
        <dbReference type="ARBA" id="ARBA00004429"/>
    </source>
</evidence>
<keyword evidence="9" id="KW-0511">Multifunctional enzyme</keyword>
<proteinExistence type="inferred from homology"/>
<name>A0A5Q2VDA2_SERPR</name>
<keyword evidence="3" id="KW-1003">Cell membrane</keyword>
<dbReference type="PRINTS" id="PR00864">
    <property type="entry name" value="PREPILNPTASE"/>
</dbReference>
<evidence type="ECO:0000256" key="10">
    <source>
        <dbReference type="SAM" id="Phobius"/>
    </source>
</evidence>
<sequence length="251" mass="27584">MGYKVIYMNMIFLFFLGAVLGSFLNVVIYRLPLIMAGENLSLSYPPSCCPICNAKIRWRHNLPLLGWVILAGRCADCRHPVSWRYPLVELLTAVLFVSLIQRYGVTLQGGLMAVAACLLVALAGIDLRTMLLPDRLTLPLWGIGLGAAFLGVGRVSESQALTASALGFAVPWLLDRLYYLWRRQPGMGMGDMKLFAALGAWFGVEALWHIMAVAPLLGMFSALLLLRSKPGEPFPFGPYPIAVALVLMVWG</sequence>
<feature type="transmembrane region" description="Helical" evidence="10">
    <location>
        <begin position="107"/>
        <end position="125"/>
    </location>
</feature>
<dbReference type="InterPro" id="IPR014032">
    <property type="entry name" value="Peptidase_A24A_bac"/>
</dbReference>
<feature type="transmembrane region" description="Helical" evidence="10">
    <location>
        <begin position="137"/>
        <end position="155"/>
    </location>
</feature>
<feature type="transmembrane region" description="Helical" evidence="10">
    <location>
        <begin position="234"/>
        <end position="250"/>
    </location>
</feature>
<comment type="similarity">
    <text evidence="2 8">Belongs to the peptidase A24 family.</text>
</comment>
<dbReference type="GO" id="GO:0006465">
    <property type="term" value="P:signal peptide processing"/>
    <property type="evidence" value="ECO:0007669"/>
    <property type="project" value="TreeGrafter"/>
</dbReference>
<dbReference type="GO" id="GO:0008168">
    <property type="term" value="F:methyltransferase activity"/>
    <property type="evidence" value="ECO:0007669"/>
    <property type="project" value="UniProtKB-KW"/>
</dbReference>
<feature type="domain" description="Prepilin peptidase A24 N-terminal" evidence="12">
    <location>
        <begin position="16"/>
        <end position="101"/>
    </location>
</feature>
<keyword evidence="9" id="KW-0808">Transferase</keyword>
<keyword evidence="9" id="KW-0489">Methyltransferase</keyword>
<evidence type="ECO:0000259" key="11">
    <source>
        <dbReference type="Pfam" id="PF01478"/>
    </source>
</evidence>
<comment type="function">
    <text evidence="9">Plays an essential role in type IV pili and type II pseudopili formation by proteolytically removing the leader sequence from substrate proteins and subsequently monomethylating the alpha-amino group of the newly exposed N-terminal phenylalanine.</text>
</comment>
<feature type="transmembrane region" description="Helical" evidence="10">
    <location>
        <begin position="193"/>
        <end position="214"/>
    </location>
</feature>
<organism evidence="13 14">
    <name type="scientific">Serratia proteamaculans</name>
    <dbReference type="NCBI Taxonomy" id="28151"/>
    <lineage>
        <taxon>Bacteria</taxon>
        <taxon>Pseudomonadati</taxon>
        <taxon>Pseudomonadota</taxon>
        <taxon>Gammaproteobacteria</taxon>
        <taxon>Enterobacterales</taxon>
        <taxon>Yersiniaceae</taxon>
        <taxon>Serratia</taxon>
    </lineage>
</organism>
<dbReference type="InterPro" id="IPR050882">
    <property type="entry name" value="Prepilin_peptidase/N-MTase"/>
</dbReference>
<dbReference type="AlphaFoldDB" id="A0A5Q2VDA2"/>
<dbReference type="Proteomes" id="UP000381260">
    <property type="component" value="Chromosome"/>
</dbReference>
<evidence type="ECO:0000256" key="9">
    <source>
        <dbReference type="RuleBase" id="RU003794"/>
    </source>
</evidence>
<evidence type="ECO:0000256" key="6">
    <source>
        <dbReference type="ARBA" id="ARBA00022989"/>
    </source>
</evidence>
<feature type="transmembrane region" description="Helical" evidence="10">
    <location>
        <begin position="161"/>
        <end position="181"/>
    </location>
</feature>
<keyword evidence="7 10" id="KW-0472">Membrane</keyword>
<comment type="catalytic activity">
    <reaction evidence="9">
        <text>Typically cleaves a -Gly-|-Phe- bond to release an N-terminal, basic peptide of 5-8 residues from type IV prepilin, and then N-methylates the new N-terminal amino group, the methyl donor being S-adenosyl-L-methionine.</text>
        <dbReference type="EC" id="3.4.23.43"/>
    </reaction>
</comment>
<keyword evidence="9" id="KW-0378">Hydrolase</keyword>
<gene>
    <name evidence="13" type="ORF">GHV41_14760</name>
</gene>
<evidence type="ECO:0000256" key="5">
    <source>
        <dbReference type="ARBA" id="ARBA00022692"/>
    </source>
</evidence>
<evidence type="ECO:0000256" key="2">
    <source>
        <dbReference type="ARBA" id="ARBA00005801"/>
    </source>
</evidence>
<keyword evidence="5 9" id="KW-0812">Transmembrane</keyword>
<evidence type="ECO:0000256" key="7">
    <source>
        <dbReference type="ARBA" id="ARBA00023136"/>
    </source>
</evidence>
<accession>A0A5Q2VDA2</accession>
<dbReference type="InterPro" id="IPR010627">
    <property type="entry name" value="Prepilin_pept_A24_N"/>
</dbReference>
<keyword evidence="9" id="KW-0645">Protease</keyword>
<evidence type="ECO:0000256" key="4">
    <source>
        <dbReference type="ARBA" id="ARBA00022519"/>
    </source>
</evidence>
<evidence type="ECO:0000313" key="13">
    <source>
        <dbReference type="EMBL" id="QGH62009.1"/>
    </source>
</evidence>
<dbReference type="Pfam" id="PF06750">
    <property type="entry name" value="A24_N_bact"/>
    <property type="match status" value="1"/>
</dbReference>
<dbReference type="Gene3D" id="1.20.120.1220">
    <property type="match status" value="1"/>
</dbReference>
<dbReference type="PANTHER" id="PTHR30487">
    <property type="entry name" value="TYPE 4 PREPILIN-LIKE PROTEINS LEADER PEPTIDE-PROCESSING ENZYME"/>
    <property type="match status" value="1"/>
</dbReference>
<evidence type="ECO:0000259" key="12">
    <source>
        <dbReference type="Pfam" id="PF06750"/>
    </source>
</evidence>
<dbReference type="EMBL" id="CP045913">
    <property type="protein sequence ID" value="QGH62009.1"/>
    <property type="molecule type" value="Genomic_DNA"/>
</dbReference>
<dbReference type="GO" id="GO:0032259">
    <property type="term" value="P:methylation"/>
    <property type="evidence" value="ECO:0007669"/>
    <property type="project" value="UniProtKB-KW"/>
</dbReference>